<name>A0A8J8NFG1_HALGN</name>
<dbReference type="AlphaFoldDB" id="A0A8J8NFG1"/>
<dbReference type="Proteomes" id="UP000785679">
    <property type="component" value="Unassembled WGS sequence"/>
</dbReference>
<gene>
    <name evidence="2" type="ORF">FGO68_gene10805</name>
</gene>
<organism evidence="2 3">
    <name type="scientific">Halteria grandinella</name>
    <dbReference type="NCBI Taxonomy" id="5974"/>
    <lineage>
        <taxon>Eukaryota</taxon>
        <taxon>Sar</taxon>
        <taxon>Alveolata</taxon>
        <taxon>Ciliophora</taxon>
        <taxon>Intramacronucleata</taxon>
        <taxon>Spirotrichea</taxon>
        <taxon>Stichotrichia</taxon>
        <taxon>Sporadotrichida</taxon>
        <taxon>Halteriidae</taxon>
        <taxon>Halteria</taxon>
    </lineage>
</organism>
<evidence type="ECO:0000313" key="3">
    <source>
        <dbReference type="Proteomes" id="UP000785679"/>
    </source>
</evidence>
<proteinExistence type="predicted"/>
<feature type="transmembrane region" description="Helical" evidence="1">
    <location>
        <begin position="33"/>
        <end position="53"/>
    </location>
</feature>
<evidence type="ECO:0000313" key="2">
    <source>
        <dbReference type="EMBL" id="TNV74101.1"/>
    </source>
</evidence>
<dbReference type="EMBL" id="RRYP01017473">
    <property type="protein sequence ID" value="TNV74101.1"/>
    <property type="molecule type" value="Genomic_DNA"/>
</dbReference>
<sequence>MLVRNFIIICSTLHQHMTAQEIRNSLYILLKSILQFTQTLIQLVFAVTSFYFYQLNMESLFQLSSMVI</sequence>
<keyword evidence="3" id="KW-1185">Reference proteome</keyword>
<protein>
    <submittedName>
        <fullName evidence="2">Uncharacterized protein</fullName>
    </submittedName>
</protein>
<accession>A0A8J8NFG1</accession>
<keyword evidence="1" id="KW-0472">Membrane</keyword>
<reference evidence="2" key="1">
    <citation type="submission" date="2019-06" db="EMBL/GenBank/DDBJ databases">
        <authorList>
            <person name="Zheng W."/>
        </authorList>
    </citation>
    <scope>NUCLEOTIDE SEQUENCE</scope>
    <source>
        <strain evidence="2">QDHG01</strain>
    </source>
</reference>
<evidence type="ECO:0000256" key="1">
    <source>
        <dbReference type="SAM" id="Phobius"/>
    </source>
</evidence>
<keyword evidence="1" id="KW-0812">Transmembrane</keyword>
<keyword evidence="1" id="KW-1133">Transmembrane helix</keyword>
<comment type="caution">
    <text evidence="2">The sequence shown here is derived from an EMBL/GenBank/DDBJ whole genome shotgun (WGS) entry which is preliminary data.</text>
</comment>